<dbReference type="RefSeq" id="WP_166033460.1">
    <property type="nucleotide sequence ID" value="NZ_CP049887.1"/>
</dbReference>
<feature type="domain" description="HTH cro/C1-type" evidence="2">
    <location>
        <begin position="7"/>
        <end position="61"/>
    </location>
</feature>
<protein>
    <submittedName>
        <fullName evidence="3">Helix-turn-helix transcriptional regulator</fullName>
    </submittedName>
</protein>
<dbReference type="InterPro" id="IPR010982">
    <property type="entry name" value="Lambda_DNA-bd_dom_sf"/>
</dbReference>
<gene>
    <name evidence="3" type="ORF">G7082_01790</name>
</gene>
<dbReference type="SMART" id="SM00530">
    <property type="entry name" value="HTH_XRE"/>
    <property type="match status" value="1"/>
</dbReference>
<dbReference type="GO" id="GO:0003677">
    <property type="term" value="F:DNA binding"/>
    <property type="evidence" value="ECO:0007669"/>
    <property type="project" value="UniProtKB-KW"/>
</dbReference>
<keyword evidence="1" id="KW-0238">DNA-binding</keyword>
<evidence type="ECO:0000313" key="3">
    <source>
        <dbReference type="EMBL" id="QIL47349.1"/>
    </source>
</evidence>
<dbReference type="PANTHER" id="PTHR46558:SF13">
    <property type="entry name" value="HTH-TYPE TRANSCRIPTIONAL REGULATOR IMMR"/>
    <property type="match status" value="1"/>
</dbReference>
<name>A0A6G8AQV4_9ENTE</name>
<sequence length="75" mass="8824">MTLGKQLKKSRIEKHLSQIDVSHHLNISRQSISKWETDRTFPSLENLLRLSILYDISPNNLIRYYKVAQSKNKEA</sequence>
<evidence type="ECO:0000256" key="1">
    <source>
        <dbReference type="ARBA" id="ARBA00023125"/>
    </source>
</evidence>
<dbReference type="SUPFAM" id="SSF47413">
    <property type="entry name" value="lambda repressor-like DNA-binding domains"/>
    <property type="match status" value="1"/>
</dbReference>
<dbReference type="CDD" id="cd00093">
    <property type="entry name" value="HTH_XRE"/>
    <property type="match status" value="1"/>
</dbReference>
<dbReference type="PANTHER" id="PTHR46558">
    <property type="entry name" value="TRACRIPTIONAL REGULATORY PROTEIN-RELATED-RELATED"/>
    <property type="match status" value="1"/>
</dbReference>
<reference evidence="3 4" key="1">
    <citation type="submission" date="2020-03" db="EMBL/GenBank/DDBJ databases">
        <title>Vagococcus sp. nov., isolated from beetles.</title>
        <authorList>
            <person name="Hyun D.-W."/>
            <person name="Bae J.-W."/>
        </authorList>
    </citation>
    <scope>NUCLEOTIDE SEQUENCE [LARGE SCALE GENOMIC DNA]</scope>
    <source>
        <strain evidence="3 4">HDW17B</strain>
    </source>
</reference>
<dbReference type="Gene3D" id="1.10.260.40">
    <property type="entry name" value="lambda repressor-like DNA-binding domains"/>
    <property type="match status" value="1"/>
</dbReference>
<dbReference type="InterPro" id="IPR001387">
    <property type="entry name" value="Cro/C1-type_HTH"/>
</dbReference>
<dbReference type="AlphaFoldDB" id="A0A6G8AQV4"/>
<keyword evidence="4" id="KW-1185">Reference proteome</keyword>
<dbReference type="KEGG" id="vhy:G7082_01790"/>
<dbReference type="Pfam" id="PF01381">
    <property type="entry name" value="HTH_3"/>
    <property type="match status" value="1"/>
</dbReference>
<dbReference type="PROSITE" id="PS50943">
    <property type="entry name" value="HTH_CROC1"/>
    <property type="match status" value="1"/>
</dbReference>
<dbReference type="Proteomes" id="UP000501747">
    <property type="component" value="Chromosome"/>
</dbReference>
<evidence type="ECO:0000259" key="2">
    <source>
        <dbReference type="PROSITE" id="PS50943"/>
    </source>
</evidence>
<dbReference type="EMBL" id="CP049887">
    <property type="protein sequence ID" value="QIL47349.1"/>
    <property type="molecule type" value="Genomic_DNA"/>
</dbReference>
<proteinExistence type="predicted"/>
<accession>A0A6G8AQV4</accession>
<evidence type="ECO:0000313" key="4">
    <source>
        <dbReference type="Proteomes" id="UP000501747"/>
    </source>
</evidence>
<organism evidence="3 4">
    <name type="scientific">Vagococcus hydrophili</name>
    <dbReference type="NCBI Taxonomy" id="2714947"/>
    <lineage>
        <taxon>Bacteria</taxon>
        <taxon>Bacillati</taxon>
        <taxon>Bacillota</taxon>
        <taxon>Bacilli</taxon>
        <taxon>Lactobacillales</taxon>
        <taxon>Enterococcaceae</taxon>
        <taxon>Vagococcus</taxon>
    </lineage>
</organism>